<comment type="catalytic activity">
    <reaction evidence="7 8">
        <text>heme b + 2 H(+) = protoporphyrin IX + Fe(2+)</text>
        <dbReference type="Rhea" id="RHEA:22584"/>
        <dbReference type="ChEBI" id="CHEBI:15378"/>
        <dbReference type="ChEBI" id="CHEBI:29033"/>
        <dbReference type="ChEBI" id="CHEBI:57306"/>
        <dbReference type="ChEBI" id="CHEBI:60344"/>
        <dbReference type="EC" id="4.98.1.1"/>
    </reaction>
</comment>
<evidence type="ECO:0000256" key="8">
    <source>
        <dbReference type="RuleBase" id="RU000607"/>
    </source>
</evidence>
<sequence length="368" mass="39750">MSRLAVVVFNLGGPDSLKSVKPFLFNLFNDPAIIGLPTIPRWLIAKVVSARRAPIARAIYEKIGGRSPLVEQTETQMTALKTALDRRGIAGEVGVFMAMRYWHPMTRAAVDRVKAFRPDTVILLPLYPQYSTSTSGSSLNTWVRTAQARGLSAETHTICCYPTETGFVAALADLTKAGVEQARPHGPPRVLFSAHGLPKANIEKGDPYQSQVEMTAAAIVETMGIPDLDWVVCYQSRVGPLEWIGPDTDSEIERAGRDGVPVVVVPLAFVSEHSETLVELDLEYGELAEERGVPAYVRVPTVQAHDTFIDGLADLVTRAMTAEAGDGCLIEAGPAGGRLCSQVGARVCGGEWSMCPHVPDQNSDKQGQ</sequence>
<keyword evidence="2 7" id="KW-0408">Iron</keyword>
<comment type="pathway">
    <text evidence="7 8">Porphyrin-containing compound metabolism; protoheme biosynthesis; protoheme from protoporphyrin-IX: step 1/1.</text>
</comment>
<dbReference type="InterPro" id="IPR033659">
    <property type="entry name" value="Ferrochelatase_N"/>
</dbReference>
<comment type="subcellular location">
    <subcellularLocation>
        <location evidence="7 8">Cytoplasm</location>
    </subcellularLocation>
</comment>
<evidence type="ECO:0000256" key="3">
    <source>
        <dbReference type="ARBA" id="ARBA00023133"/>
    </source>
</evidence>
<dbReference type="CDD" id="cd00419">
    <property type="entry name" value="Ferrochelatase_C"/>
    <property type="match status" value="1"/>
</dbReference>
<keyword evidence="10" id="KW-1185">Reference proteome</keyword>
<proteinExistence type="inferred from homology"/>
<keyword evidence="3 7" id="KW-0350">Heme biosynthesis</keyword>
<dbReference type="EC" id="4.98.1.1" evidence="7 8"/>
<dbReference type="AlphaFoldDB" id="A0A1G7CEU9"/>
<evidence type="ECO:0000256" key="7">
    <source>
        <dbReference type="HAMAP-Rule" id="MF_00323"/>
    </source>
</evidence>
<dbReference type="UniPathway" id="UPA00252">
    <property type="reaction ID" value="UER00325"/>
</dbReference>
<evidence type="ECO:0000256" key="6">
    <source>
        <dbReference type="ARBA" id="ARBA00024536"/>
    </source>
</evidence>
<dbReference type="GO" id="GO:0005737">
    <property type="term" value="C:cytoplasm"/>
    <property type="evidence" value="ECO:0007669"/>
    <property type="project" value="UniProtKB-SubCell"/>
</dbReference>
<dbReference type="RefSeq" id="WP_092785532.1">
    <property type="nucleotide sequence ID" value="NZ_FNAP01000006.1"/>
</dbReference>
<evidence type="ECO:0000256" key="1">
    <source>
        <dbReference type="ARBA" id="ARBA00007718"/>
    </source>
</evidence>
<dbReference type="PANTHER" id="PTHR11108:SF1">
    <property type="entry name" value="FERROCHELATASE, MITOCHONDRIAL"/>
    <property type="match status" value="1"/>
</dbReference>
<dbReference type="EMBL" id="FNAP01000006">
    <property type="protein sequence ID" value="SDE37892.1"/>
    <property type="molecule type" value="Genomic_DNA"/>
</dbReference>
<evidence type="ECO:0000256" key="4">
    <source>
        <dbReference type="ARBA" id="ARBA00023239"/>
    </source>
</evidence>
<gene>
    <name evidence="7" type="primary">hemH</name>
    <name evidence="9" type="ORF">SAMN05421720_10652</name>
</gene>
<dbReference type="NCBIfam" id="TIGR00109">
    <property type="entry name" value="hemH"/>
    <property type="match status" value="1"/>
</dbReference>
<dbReference type="OrthoDB" id="9809741at2"/>
<keyword evidence="7" id="KW-0479">Metal-binding</keyword>
<accession>A0A1G7CEU9</accession>
<dbReference type="CDD" id="cd03411">
    <property type="entry name" value="Ferrochelatase_N"/>
    <property type="match status" value="1"/>
</dbReference>
<feature type="binding site" evidence="7">
    <location>
        <position position="195"/>
    </location>
    <ligand>
        <name>Fe(2+)</name>
        <dbReference type="ChEBI" id="CHEBI:29033"/>
    </ligand>
</feature>
<dbReference type="InterPro" id="IPR001015">
    <property type="entry name" value="Ferrochelatase"/>
</dbReference>
<comment type="similarity">
    <text evidence="1 7 8">Belongs to the ferrochelatase family.</text>
</comment>
<dbReference type="PROSITE" id="PS00534">
    <property type="entry name" value="FERROCHELATASE"/>
    <property type="match status" value="1"/>
</dbReference>
<dbReference type="Pfam" id="PF00762">
    <property type="entry name" value="Ferrochelatase"/>
    <property type="match status" value="1"/>
</dbReference>
<evidence type="ECO:0000313" key="10">
    <source>
        <dbReference type="Proteomes" id="UP000199412"/>
    </source>
</evidence>
<dbReference type="SUPFAM" id="SSF53800">
    <property type="entry name" value="Chelatase"/>
    <property type="match status" value="1"/>
</dbReference>
<dbReference type="GO" id="GO:0004325">
    <property type="term" value="F:ferrochelatase activity"/>
    <property type="evidence" value="ECO:0007669"/>
    <property type="project" value="UniProtKB-UniRule"/>
</dbReference>
<comment type="catalytic activity">
    <reaction evidence="6">
        <text>Fe-coproporphyrin III + 2 H(+) = coproporphyrin III + Fe(2+)</text>
        <dbReference type="Rhea" id="RHEA:49572"/>
        <dbReference type="ChEBI" id="CHEBI:15378"/>
        <dbReference type="ChEBI" id="CHEBI:29033"/>
        <dbReference type="ChEBI" id="CHEBI:68438"/>
        <dbReference type="ChEBI" id="CHEBI:131725"/>
        <dbReference type="EC" id="4.99.1.9"/>
    </reaction>
    <physiologicalReaction direction="right-to-left" evidence="6">
        <dbReference type="Rhea" id="RHEA:49574"/>
    </physiologicalReaction>
</comment>
<dbReference type="GO" id="GO:0046872">
    <property type="term" value="F:metal ion binding"/>
    <property type="evidence" value="ECO:0007669"/>
    <property type="project" value="UniProtKB-KW"/>
</dbReference>
<evidence type="ECO:0000256" key="5">
    <source>
        <dbReference type="ARBA" id="ARBA00023244"/>
    </source>
</evidence>
<organism evidence="9 10">
    <name type="scientific">Rhodospira trueperi</name>
    <dbReference type="NCBI Taxonomy" id="69960"/>
    <lineage>
        <taxon>Bacteria</taxon>
        <taxon>Pseudomonadati</taxon>
        <taxon>Pseudomonadota</taxon>
        <taxon>Alphaproteobacteria</taxon>
        <taxon>Rhodospirillales</taxon>
        <taxon>Rhodospirillaceae</taxon>
        <taxon>Rhodospira</taxon>
    </lineage>
</organism>
<dbReference type="InterPro" id="IPR019772">
    <property type="entry name" value="Ferrochelatase_AS"/>
</dbReference>
<evidence type="ECO:0000313" key="9">
    <source>
        <dbReference type="EMBL" id="SDE37892.1"/>
    </source>
</evidence>
<keyword evidence="7 8" id="KW-0963">Cytoplasm</keyword>
<comment type="function">
    <text evidence="7 8">Catalyzes the ferrous insertion into protoporphyrin IX.</text>
</comment>
<feature type="binding site" evidence="7">
    <location>
        <position position="275"/>
    </location>
    <ligand>
        <name>Fe(2+)</name>
        <dbReference type="ChEBI" id="CHEBI:29033"/>
    </ligand>
</feature>
<keyword evidence="4 7" id="KW-0456">Lyase</keyword>
<dbReference type="HAMAP" id="MF_00323">
    <property type="entry name" value="Ferrochelatase"/>
    <property type="match status" value="1"/>
</dbReference>
<evidence type="ECO:0000256" key="2">
    <source>
        <dbReference type="ARBA" id="ARBA00023004"/>
    </source>
</evidence>
<name>A0A1G7CEU9_9PROT</name>
<dbReference type="Gene3D" id="3.40.50.1400">
    <property type="match status" value="2"/>
</dbReference>
<dbReference type="InterPro" id="IPR033644">
    <property type="entry name" value="Ferrochelatase_C"/>
</dbReference>
<protein>
    <recommendedName>
        <fullName evidence="7 8">Ferrochelatase</fullName>
        <ecNumber evidence="7 8">4.98.1.1</ecNumber>
    </recommendedName>
    <alternativeName>
        <fullName evidence="7">Heme synthase</fullName>
    </alternativeName>
    <alternativeName>
        <fullName evidence="7">Protoheme ferro-lyase</fullName>
    </alternativeName>
</protein>
<reference evidence="9 10" key="1">
    <citation type="submission" date="2016-10" db="EMBL/GenBank/DDBJ databases">
        <authorList>
            <person name="de Groot N.N."/>
        </authorList>
    </citation>
    <scope>NUCLEOTIDE SEQUENCE [LARGE SCALE GENOMIC DNA]</scope>
    <source>
        <strain evidence="9 10">ATCC 700224</strain>
    </source>
</reference>
<dbReference type="GO" id="GO:0006783">
    <property type="term" value="P:heme biosynthetic process"/>
    <property type="evidence" value="ECO:0007669"/>
    <property type="project" value="UniProtKB-UniRule"/>
</dbReference>
<keyword evidence="5 7" id="KW-0627">Porphyrin biosynthesis</keyword>
<dbReference type="Proteomes" id="UP000199412">
    <property type="component" value="Unassembled WGS sequence"/>
</dbReference>
<dbReference type="PANTHER" id="PTHR11108">
    <property type="entry name" value="FERROCHELATASE"/>
    <property type="match status" value="1"/>
</dbReference>
<dbReference type="STRING" id="69960.SAMN05421720_10652"/>